<keyword evidence="5" id="KW-1185">Reference proteome</keyword>
<organism evidence="4 5">
    <name type="scientific">Nostoc edaphicum CCNP1411</name>
    <dbReference type="NCBI Taxonomy" id="1472755"/>
    <lineage>
        <taxon>Bacteria</taxon>
        <taxon>Bacillati</taxon>
        <taxon>Cyanobacteriota</taxon>
        <taxon>Cyanophyceae</taxon>
        <taxon>Nostocales</taxon>
        <taxon>Nostocaceae</taxon>
        <taxon>Nostoc</taxon>
    </lineage>
</organism>
<dbReference type="RefSeq" id="WP_181927691.1">
    <property type="nucleotide sequence ID" value="NZ_CP054698.1"/>
</dbReference>
<dbReference type="PROSITE" id="PS00330">
    <property type="entry name" value="HEMOLYSIN_CALCIUM"/>
    <property type="match status" value="10"/>
</dbReference>
<proteinExistence type="predicted"/>
<dbReference type="InterPro" id="IPR001343">
    <property type="entry name" value="Hemolysn_Ca-bd"/>
</dbReference>
<reference evidence="5" key="1">
    <citation type="submission" date="2020-06" db="EMBL/GenBank/DDBJ databases">
        <title>Nostoc edaphicum CCNP1411 genome.</title>
        <authorList>
            <person name="Fidor A."/>
            <person name="Grabski M."/>
            <person name="Gawor J."/>
            <person name="Gromadka R."/>
            <person name="Wegrzyn G."/>
            <person name="Mazur-Marzec H."/>
        </authorList>
    </citation>
    <scope>NUCLEOTIDE SEQUENCE [LARGE SCALE GENOMIC DNA]</scope>
    <source>
        <strain evidence="5">CCNP1411</strain>
    </source>
</reference>
<dbReference type="PRINTS" id="PR00313">
    <property type="entry name" value="CABNDNGRPT"/>
</dbReference>
<dbReference type="AlphaFoldDB" id="A0A7D7LE01"/>
<name>A0A7D7LE01_9NOSO</name>
<dbReference type="PANTHER" id="PTHR38340">
    <property type="entry name" value="S-LAYER PROTEIN"/>
    <property type="match status" value="1"/>
</dbReference>
<dbReference type="InterPro" id="IPR011049">
    <property type="entry name" value="Serralysin-like_metalloprot_C"/>
</dbReference>
<keyword evidence="2" id="KW-0964">Secreted</keyword>
<dbReference type="GO" id="GO:0005509">
    <property type="term" value="F:calcium ion binding"/>
    <property type="evidence" value="ECO:0007669"/>
    <property type="project" value="InterPro"/>
</dbReference>
<gene>
    <name evidence="4" type="ORF">HUN01_20190</name>
</gene>
<evidence type="ECO:0000256" key="3">
    <source>
        <dbReference type="SAM" id="MobiDB-lite"/>
    </source>
</evidence>
<evidence type="ECO:0000256" key="2">
    <source>
        <dbReference type="ARBA" id="ARBA00022525"/>
    </source>
</evidence>
<dbReference type="PANTHER" id="PTHR38340:SF1">
    <property type="entry name" value="S-LAYER PROTEIN"/>
    <property type="match status" value="1"/>
</dbReference>
<dbReference type="GO" id="GO:0005576">
    <property type="term" value="C:extracellular region"/>
    <property type="evidence" value="ECO:0007669"/>
    <property type="project" value="UniProtKB-SubCell"/>
</dbReference>
<dbReference type="InterPro" id="IPR018511">
    <property type="entry name" value="Hemolysin-typ_Ca-bd_CS"/>
</dbReference>
<dbReference type="SUPFAM" id="SSF51120">
    <property type="entry name" value="beta-Roll"/>
    <property type="match status" value="4"/>
</dbReference>
<protein>
    <submittedName>
        <fullName evidence="4">Calcium-binding protein</fullName>
    </submittedName>
</protein>
<dbReference type="Gene3D" id="2.150.10.10">
    <property type="entry name" value="Serralysin-like metalloprotease, C-terminal"/>
    <property type="match status" value="4"/>
</dbReference>
<feature type="compositionally biased region" description="Polar residues" evidence="3">
    <location>
        <begin position="14"/>
        <end position="27"/>
    </location>
</feature>
<dbReference type="InterPro" id="IPR050557">
    <property type="entry name" value="RTX_toxin/Mannuronan_C5-epim"/>
</dbReference>
<feature type="region of interest" description="Disordered" evidence="3">
    <location>
        <begin position="1"/>
        <end position="43"/>
    </location>
</feature>
<dbReference type="EMBL" id="CP054698">
    <property type="protein sequence ID" value="QMS89788.1"/>
    <property type="molecule type" value="Genomic_DNA"/>
</dbReference>
<dbReference type="Pfam" id="PF00353">
    <property type="entry name" value="HemolysinCabind"/>
    <property type="match status" value="11"/>
</dbReference>
<dbReference type="KEGG" id="ned:HUN01_20190"/>
<evidence type="ECO:0000313" key="5">
    <source>
        <dbReference type="Proteomes" id="UP000514713"/>
    </source>
</evidence>
<evidence type="ECO:0000256" key="1">
    <source>
        <dbReference type="ARBA" id="ARBA00004613"/>
    </source>
</evidence>
<accession>A0A7D7LE01</accession>
<sequence length="693" mass="69923">MAINWIPGPGPTNGADTGTSDAASDNFSGLDGNDTLTGGAGNDTLNGSAGNDLLRGGDGIDWLFGGDGNDTVVGDRGNDTFSGGNGNDRLIWNNGDGSDRISGNAGYDVVEVNGAGVGDNFRLQKDAQGKAIFDRLNLVPFTLTVDSAERFEINGGGGDDILDVNDLTGTGVNAVWFNGGAGNDLLDASGTSTPLTASGGDGNDTLTGGTGNDTLNGGAGNDLLRGGDGIDWLSGGDGNDTILGNRGNDTFSGGNGNDRLIWNNGDGSDKISGNAGYDVVEVNGAGVGDNFRLQKDAQGKAIFDRLNLVPFTLTVDSAERFEINGGGGDDILDVNDLTGTGVNAVWFSGGAGNDLLDASGTSTPLTASGGDGNDTLTGGTGNDTLNGGAGNDLLRGGDGIDWLSGGDGNDTILGNRGNDTFSGGNGNDRLIWNNGDGSDKISGNAGYDVVEVNGAGVGDNFRLQKDAQGKAIFDRLNLVPFTLTVDSAERFEINGGGGDDILDVNNLTGTGVNAVWFSGGAGNDLLDGTGTATPLTGFGGEGNDRLYGGTGNDSLYGDAGNDILIGGKGNDILTGGGASDRFVFNSGAPFNTAALGVDTITDFSRTSDKIVLDQTTFVGLNNLSQIKIVANDAAAATSSGLITYSLGTGNLFFNQNLTSPGFGTGSLFAKIDNDNNPFTVPPVLAATDFEIVA</sequence>
<comment type="subcellular location">
    <subcellularLocation>
        <location evidence="1">Secreted</location>
    </subcellularLocation>
</comment>
<evidence type="ECO:0000313" key="4">
    <source>
        <dbReference type="EMBL" id="QMS89788.1"/>
    </source>
</evidence>
<dbReference type="Proteomes" id="UP000514713">
    <property type="component" value="Chromosome"/>
</dbReference>